<feature type="transmembrane region" description="Helical" evidence="1">
    <location>
        <begin position="39"/>
        <end position="57"/>
    </location>
</feature>
<protein>
    <recommendedName>
        <fullName evidence="2">DUF1468 domain-containing protein</fullName>
    </recommendedName>
</protein>
<comment type="caution">
    <text evidence="3">The sequence shown here is derived from an EMBL/GenBank/DDBJ whole genome shotgun (WGS) entry which is preliminary data.</text>
</comment>
<feature type="transmembrane region" description="Helical" evidence="1">
    <location>
        <begin position="95"/>
        <end position="112"/>
    </location>
</feature>
<feature type="transmembrane region" description="Helical" evidence="1">
    <location>
        <begin position="121"/>
        <end position="139"/>
    </location>
</feature>
<dbReference type="Proteomes" id="UP000076268">
    <property type="component" value="Unassembled WGS sequence"/>
</dbReference>
<gene>
    <name evidence="3" type="ORF">AXX12_16910</name>
</gene>
<dbReference type="EMBL" id="LSGP01000005">
    <property type="protein sequence ID" value="KYZ77944.1"/>
    <property type="molecule type" value="Genomic_DNA"/>
</dbReference>
<dbReference type="InterPro" id="IPR009936">
    <property type="entry name" value="DUF1468"/>
</dbReference>
<feature type="transmembrane region" description="Helical" evidence="1">
    <location>
        <begin position="69"/>
        <end position="89"/>
    </location>
</feature>
<evidence type="ECO:0000259" key="2">
    <source>
        <dbReference type="Pfam" id="PF07331"/>
    </source>
</evidence>
<dbReference type="Pfam" id="PF07331">
    <property type="entry name" value="TctB"/>
    <property type="match status" value="1"/>
</dbReference>
<dbReference type="OrthoDB" id="1683098at2"/>
<keyword evidence="4" id="KW-1185">Reference proteome</keyword>
<organism evidence="3 4">
    <name type="scientific">Anaerosporomusa subterranea</name>
    <dbReference type="NCBI Taxonomy" id="1794912"/>
    <lineage>
        <taxon>Bacteria</taxon>
        <taxon>Bacillati</taxon>
        <taxon>Bacillota</taxon>
        <taxon>Negativicutes</taxon>
        <taxon>Acetonemataceae</taxon>
        <taxon>Anaerosporomusa</taxon>
    </lineage>
</organism>
<name>A0A154BV88_ANASB</name>
<keyword evidence="1" id="KW-0812">Transmembrane</keyword>
<evidence type="ECO:0000313" key="4">
    <source>
        <dbReference type="Proteomes" id="UP000076268"/>
    </source>
</evidence>
<sequence length="149" mass="16435">MTKYERATGLFLIALGVAVMYYAMTALSLGTMQEPGPGFFPVVCGIGIVILCVIWFAGNRKPVTQSEPFWEAGQWVAPAISTLIITVYTALMEPLGYMLSTFIFLVAWQFAIEREKWLKTGAIAVIGTVAMYAIFSYLLRVPLPEGLLI</sequence>
<evidence type="ECO:0000256" key="1">
    <source>
        <dbReference type="SAM" id="Phobius"/>
    </source>
</evidence>
<feature type="transmembrane region" description="Helical" evidence="1">
    <location>
        <begin position="7"/>
        <end position="27"/>
    </location>
</feature>
<accession>A0A154BV88</accession>
<dbReference type="RefSeq" id="WP_066237473.1">
    <property type="nucleotide sequence ID" value="NZ_LSGP01000005.1"/>
</dbReference>
<feature type="domain" description="DUF1468" evidence="2">
    <location>
        <begin position="7"/>
        <end position="144"/>
    </location>
</feature>
<dbReference type="STRING" id="1794912.AXX12_16910"/>
<keyword evidence="1" id="KW-1133">Transmembrane helix</keyword>
<reference evidence="3 4" key="1">
    <citation type="submission" date="2016-02" db="EMBL/GenBank/DDBJ databases">
        <title>Anaerosporomusa subterraneum gen. nov., sp. nov., a spore-forming obligate anaerobe isolated from saprolite.</title>
        <authorList>
            <person name="Choi J.K."/>
            <person name="Shah M."/>
            <person name="Yee N."/>
        </authorList>
    </citation>
    <scope>NUCLEOTIDE SEQUENCE [LARGE SCALE GENOMIC DNA]</scope>
    <source>
        <strain evidence="3 4">RU4</strain>
    </source>
</reference>
<evidence type="ECO:0000313" key="3">
    <source>
        <dbReference type="EMBL" id="KYZ77944.1"/>
    </source>
</evidence>
<dbReference type="AlphaFoldDB" id="A0A154BV88"/>
<proteinExistence type="predicted"/>
<keyword evidence="1" id="KW-0472">Membrane</keyword>